<evidence type="ECO:0000256" key="3">
    <source>
        <dbReference type="ARBA" id="ARBA00022448"/>
    </source>
</evidence>
<keyword evidence="4" id="KW-1003">Cell membrane</keyword>
<dbReference type="AlphaFoldDB" id="A0A2M8LAP3"/>
<evidence type="ECO:0000256" key="7">
    <source>
        <dbReference type="ARBA" id="ARBA00023136"/>
    </source>
</evidence>
<feature type="coiled-coil region" evidence="8">
    <location>
        <begin position="204"/>
        <end position="238"/>
    </location>
</feature>
<dbReference type="Pfam" id="PF01544">
    <property type="entry name" value="CorA"/>
    <property type="match status" value="1"/>
</dbReference>
<evidence type="ECO:0000256" key="5">
    <source>
        <dbReference type="ARBA" id="ARBA00022692"/>
    </source>
</evidence>
<keyword evidence="3" id="KW-0813">Transport</keyword>
<dbReference type="GO" id="GO:0050897">
    <property type="term" value="F:cobalt ion binding"/>
    <property type="evidence" value="ECO:0007669"/>
    <property type="project" value="TreeGrafter"/>
</dbReference>
<evidence type="ECO:0000256" key="9">
    <source>
        <dbReference type="SAM" id="Phobius"/>
    </source>
</evidence>
<sequence length="304" mass="34856">MISIYKNKGITWIDLESPTIDEVKKLMPKYNIPPIVADELLRPTTRSKIEIYNNIIYAILHFPVYDTARKISSAHEIDFVVGKNYIITAHSMPIAPLHEIARTFEAGLLMGDKKFGKGSGQILSIIIKSLYDFTLRQLDHIYKKTSAIKDNMFIGKEKEMVKEISYVQGDLIEIKRSVYAHRGVLNSLKVAGEKFFGADFIFYLNSMMRDLERLEGLIENSKETIDLLQDTNNSLLSNRTNEIMKVLTVIAFSTFPLVFLPQVFGMNAENMPIMGMKGDFWIVVVTMIFFSLAIISYFKKKKWL</sequence>
<evidence type="ECO:0000256" key="4">
    <source>
        <dbReference type="ARBA" id="ARBA00022475"/>
    </source>
</evidence>
<keyword evidence="7 9" id="KW-0472">Membrane</keyword>
<keyword evidence="8" id="KW-0175">Coiled coil</keyword>
<evidence type="ECO:0000313" key="11">
    <source>
        <dbReference type="Proteomes" id="UP000230959"/>
    </source>
</evidence>
<evidence type="ECO:0000256" key="6">
    <source>
        <dbReference type="ARBA" id="ARBA00022989"/>
    </source>
</evidence>
<dbReference type="EMBL" id="PFER01000019">
    <property type="protein sequence ID" value="PJE73696.1"/>
    <property type="molecule type" value="Genomic_DNA"/>
</dbReference>
<dbReference type="SUPFAM" id="SSF144083">
    <property type="entry name" value="Magnesium transport protein CorA, transmembrane region"/>
    <property type="match status" value="1"/>
</dbReference>
<dbReference type="GO" id="GO:0015087">
    <property type="term" value="F:cobalt ion transmembrane transporter activity"/>
    <property type="evidence" value="ECO:0007669"/>
    <property type="project" value="TreeGrafter"/>
</dbReference>
<keyword evidence="5 9" id="KW-0812">Transmembrane</keyword>
<feature type="transmembrane region" description="Helical" evidence="9">
    <location>
        <begin position="243"/>
        <end position="260"/>
    </location>
</feature>
<dbReference type="Gene3D" id="3.30.460.20">
    <property type="entry name" value="CorA soluble domain-like"/>
    <property type="match status" value="1"/>
</dbReference>
<dbReference type="CDD" id="cd12822">
    <property type="entry name" value="TmCorA-like"/>
    <property type="match status" value="1"/>
</dbReference>
<accession>A0A2M8LAP3</accession>
<protein>
    <recommendedName>
        <fullName evidence="12">Magnesium transporter CorA</fullName>
    </recommendedName>
</protein>
<keyword evidence="6 9" id="KW-1133">Transmembrane helix</keyword>
<gene>
    <name evidence="10" type="ORF">COV02_01155</name>
</gene>
<evidence type="ECO:0008006" key="12">
    <source>
        <dbReference type="Google" id="ProtNLM"/>
    </source>
</evidence>
<comment type="caution">
    <text evidence="10">The sequence shown here is derived from an EMBL/GenBank/DDBJ whole genome shotgun (WGS) entry which is preliminary data.</text>
</comment>
<comment type="similarity">
    <text evidence="2">Belongs to the CorA metal ion transporter (MIT) (TC 1.A.35) family.</text>
</comment>
<evidence type="ECO:0000313" key="10">
    <source>
        <dbReference type="EMBL" id="PJE73696.1"/>
    </source>
</evidence>
<dbReference type="Proteomes" id="UP000230959">
    <property type="component" value="Unassembled WGS sequence"/>
</dbReference>
<dbReference type="GO" id="GO:0005886">
    <property type="term" value="C:plasma membrane"/>
    <property type="evidence" value="ECO:0007669"/>
    <property type="project" value="UniProtKB-SubCell"/>
</dbReference>
<comment type="subcellular location">
    <subcellularLocation>
        <location evidence="1">Cell membrane</location>
        <topology evidence="1">Multi-pass membrane protein</topology>
    </subcellularLocation>
</comment>
<proteinExistence type="inferred from homology"/>
<dbReference type="InterPro" id="IPR045861">
    <property type="entry name" value="CorA_cytoplasmic_dom"/>
</dbReference>
<dbReference type="GO" id="GO:0000287">
    <property type="term" value="F:magnesium ion binding"/>
    <property type="evidence" value="ECO:0007669"/>
    <property type="project" value="TreeGrafter"/>
</dbReference>
<dbReference type="InterPro" id="IPR045863">
    <property type="entry name" value="CorA_TM1_TM2"/>
</dbReference>
<dbReference type="SUPFAM" id="SSF143865">
    <property type="entry name" value="CorA soluble domain-like"/>
    <property type="match status" value="1"/>
</dbReference>
<evidence type="ECO:0000256" key="8">
    <source>
        <dbReference type="SAM" id="Coils"/>
    </source>
</evidence>
<dbReference type="GO" id="GO:0015095">
    <property type="term" value="F:magnesium ion transmembrane transporter activity"/>
    <property type="evidence" value="ECO:0007669"/>
    <property type="project" value="TreeGrafter"/>
</dbReference>
<evidence type="ECO:0000256" key="2">
    <source>
        <dbReference type="ARBA" id="ARBA00009765"/>
    </source>
</evidence>
<dbReference type="Gene3D" id="1.20.58.340">
    <property type="entry name" value="Magnesium transport protein CorA, transmembrane region"/>
    <property type="match status" value="2"/>
</dbReference>
<organism evidence="10 11">
    <name type="scientific">Candidatus Terrybacteria bacterium CG10_big_fil_rev_8_21_14_0_10_41_10</name>
    <dbReference type="NCBI Taxonomy" id="1975026"/>
    <lineage>
        <taxon>Bacteria</taxon>
        <taxon>Candidatus Terryibacteriota</taxon>
    </lineage>
</organism>
<evidence type="ECO:0000256" key="1">
    <source>
        <dbReference type="ARBA" id="ARBA00004651"/>
    </source>
</evidence>
<name>A0A2M8LAP3_9BACT</name>
<dbReference type="PANTHER" id="PTHR46494:SF1">
    <property type="entry name" value="CORA FAMILY METAL ION TRANSPORTER (EUROFUNG)"/>
    <property type="match status" value="1"/>
</dbReference>
<dbReference type="PANTHER" id="PTHR46494">
    <property type="entry name" value="CORA FAMILY METAL ION TRANSPORTER (EUROFUNG)"/>
    <property type="match status" value="1"/>
</dbReference>
<reference evidence="11" key="1">
    <citation type="submission" date="2017-09" db="EMBL/GenBank/DDBJ databases">
        <title>Depth-based differentiation of microbial function through sediment-hosted aquifers and enrichment of novel symbionts in the deep terrestrial subsurface.</title>
        <authorList>
            <person name="Probst A.J."/>
            <person name="Ladd B."/>
            <person name="Jarett J.K."/>
            <person name="Geller-Mcgrath D.E."/>
            <person name="Sieber C.M.K."/>
            <person name="Emerson J.B."/>
            <person name="Anantharaman K."/>
            <person name="Thomas B.C."/>
            <person name="Malmstrom R."/>
            <person name="Stieglmeier M."/>
            <person name="Klingl A."/>
            <person name="Woyke T."/>
            <person name="Ryan C.M."/>
            <person name="Banfield J.F."/>
        </authorList>
    </citation>
    <scope>NUCLEOTIDE SEQUENCE [LARGE SCALE GENOMIC DNA]</scope>
</reference>
<feature type="transmembrane region" description="Helical" evidence="9">
    <location>
        <begin position="280"/>
        <end position="298"/>
    </location>
</feature>
<dbReference type="InterPro" id="IPR002523">
    <property type="entry name" value="MgTranspt_CorA/ZnTranspt_ZntB"/>
</dbReference>